<dbReference type="AlphaFoldDB" id="A0A9D4V0I9"/>
<dbReference type="PANTHER" id="PTHR31949:SF2">
    <property type="entry name" value="OS05G0480600 PROTEIN"/>
    <property type="match status" value="1"/>
</dbReference>
<dbReference type="Proteomes" id="UP000886520">
    <property type="component" value="Chromosome 7"/>
</dbReference>
<dbReference type="GO" id="GO:0055028">
    <property type="term" value="C:cortical microtubule"/>
    <property type="evidence" value="ECO:0007669"/>
    <property type="project" value="TreeGrafter"/>
</dbReference>
<evidence type="ECO:0000313" key="3">
    <source>
        <dbReference type="Proteomes" id="UP000886520"/>
    </source>
</evidence>
<accession>A0A9D4V0I9</accession>
<feature type="region of interest" description="Disordered" evidence="1">
    <location>
        <begin position="1"/>
        <end position="20"/>
    </location>
</feature>
<feature type="compositionally biased region" description="Low complexity" evidence="1">
    <location>
        <begin position="311"/>
        <end position="342"/>
    </location>
</feature>
<feature type="compositionally biased region" description="Low complexity" evidence="1">
    <location>
        <begin position="355"/>
        <end position="372"/>
    </location>
</feature>
<dbReference type="GO" id="GO:0043622">
    <property type="term" value="P:cortical microtubule organization"/>
    <property type="evidence" value="ECO:0007669"/>
    <property type="project" value="TreeGrafter"/>
</dbReference>
<feature type="compositionally biased region" description="Low complexity" evidence="1">
    <location>
        <begin position="176"/>
        <end position="185"/>
    </location>
</feature>
<feature type="compositionally biased region" description="Polar residues" evidence="1">
    <location>
        <begin position="125"/>
        <end position="142"/>
    </location>
</feature>
<feature type="compositionally biased region" description="Low complexity" evidence="1">
    <location>
        <begin position="150"/>
        <end position="166"/>
    </location>
</feature>
<feature type="region of interest" description="Disordered" evidence="1">
    <location>
        <begin position="1188"/>
        <end position="1211"/>
    </location>
</feature>
<evidence type="ECO:0000313" key="2">
    <source>
        <dbReference type="EMBL" id="KAI5077428.1"/>
    </source>
</evidence>
<evidence type="ECO:0000256" key="1">
    <source>
        <dbReference type="SAM" id="MobiDB-lite"/>
    </source>
</evidence>
<comment type="caution">
    <text evidence="2">The sequence shown here is derived from an EMBL/GenBank/DDBJ whole genome shotgun (WGS) entry which is preliminary data.</text>
</comment>
<feature type="region of interest" description="Disordered" evidence="1">
    <location>
        <begin position="1078"/>
        <end position="1097"/>
    </location>
</feature>
<sequence>MRNYSPSRGGQQKWTRNNEGFRIITPRSKDEELALFHDMQTRENKNFLHPSTDDIEASLPTKLGGLTGFRISASPTTSWKGNDILATADSDKTDYDWLLTPPGTPLFPSLDKDSLQTYMDHSMVSQPYSASKGSGLSRSNTPELHRMSRRSPGPRTPPSTASSTSSCQAFSRRRAPSPSRVGSSPTLRPTTPVKTLGRSSTIMNRASTRSSPPVLRRTNTSPSIRSSSTERNAPPSKARTSMSPKMQAWQAPELGFSDEPPPNLRTSLSDRPLSNGRSGTARPRMGVHETRHHQEARHSYSDALESRPSHWRNSSSSVSKLSSSTTSQDRWSSRGSVVSSSDDGMDIIEPTFLDFSATSPSSTTGPSKTFSGRFDNEVSSRYSPVLSRQKRLSNSPAETAGFSSASARKSLEPSMQRVDHRRASQNMFRPLMSSAPTTSYCNNGHTAIRHRPANPFVEPSITASSNASSERGVQIFPDNESSDEEVESEWDKGIPVGPVMSKLVLNETSVIGEDYNRLNNHVDHYEQERISENAYNTIDGCETEAALHVNTLEWERVQTSSEVDSQEEEQNSDRSKPSLKCVIHGFIDDLNSEGEGLCNTQQESANQVLTDSKEDVQKSSACGYSDSITLHISHLGQKETDVHNELFHCSKLYKVNDEHCHDARTESRIEQAVCSPERHRSTQDCYSTERSQQMRMNPCIIESITNGCRHESISCHENHITDVNSHGVVELSVQVTLLEKNANFAEKEHGTIIVLQNHVVQDRKNSPAMCVPLSEEATGVENSPSSIGSVVAGKLVSWHVGGEVLHSKSPTTIAHESSHCQETTEGEISSFPSSPSSEMQISLVSQPEIAVLASCREYCVDPLETKEAEVPTCYSIMKPENQPLYENEIAVDSDEFPGVGITEEKASSAEQLEDCQYGNAGLVMNMDGGDMEKINNTVSQNQCVQASIMDDEEKTTNFKALADGLLSVLEVPDMQLQDNEHCPVVDSALSMVPGEANSIEGILAAEACQEGELSNFSDEAVSAALQNIPQLSDVLQQDSSYEPVLMQTAVQDRAVNVNGLEAEGLEGTTAQDLLDTTKGKQQYQKGSPLKTYPNSGQRAATSSFSLEEATNTILFCSSIVHDLIYKAASLATEKEAEAAMKIAPPLVPQSRGQNANAAFISSLRGKVSKSATWKVRHKEAKAFPTKLQKEEVSKPNPTITKQPTPIHGMDREPFGVEADKALPHITKEKSFMGVSVNSNCQCTVM</sequence>
<proteinExistence type="predicted"/>
<keyword evidence="3" id="KW-1185">Reference proteome</keyword>
<feature type="compositionally biased region" description="Basic and acidic residues" evidence="1">
    <location>
        <begin position="286"/>
        <end position="308"/>
    </location>
</feature>
<feature type="region of interest" description="Disordered" evidence="1">
    <location>
        <begin position="125"/>
        <end position="419"/>
    </location>
</feature>
<feature type="compositionally biased region" description="Polar residues" evidence="1">
    <location>
        <begin position="186"/>
        <end position="231"/>
    </location>
</feature>
<dbReference type="OrthoDB" id="1929779at2759"/>
<dbReference type="PANTHER" id="PTHR31949">
    <property type="entry name" value="GASTRIC MUCIN-LIKE PROTEIN"/>
    <property type="match status" value="1"/>
</dbReference>
<gene>
    <name evidence="2" type="ORF">GOP47_0007252</name>
</gene>
<name>A0A9D4V0I9_ADICA</name>
<organism evidence="2 3">
    <name type="scientific">Adiantum capillus-veneris</name>
    <name type="common">Maidenhair fern</name>
    <dbReference type="NCBI Taxonomy" id="13818"/>
    <lineage>
        <taxon>Eukaryota</taxon>
        <taxon>Viridiplantae</taxon>
        <taxon>Streptophyta</taxon>
        <taxon>Embryophyta</taxon>
        <taxon>Tracheophyta</taxon>
        <taxon>Polypodiopsida</taxon>
        <taxon>Polypodiidae</taxon>
        <taxon>Polypodiales</taxon>
        <taxon>Pteridineae</taxon>
        <taxon>Pteridaceae</taxon>
        <taxon>Vittarioideae</taxon>
        <taxon>Adiantum</taxon>
    </lineage>
</organism>
<feature type="compositionally biased region" description="Polar residues" evidence="1">
    <location>
        <begin position="1"/>
        <end position="18"/>
    </location>
</feature>
<feature type="compositionally biased region" description="Polar residues" evidence="1">
    <location>
        <begin position="392"/>
        <end position="407"/>
    </location>
</feature>
<reference evidence="2" key="1">
    <citation type="submission" date="2021-01" db="EMBL/GenBank/DDBJ databases">
        <title>Adiantum capillus-veneris genome.</title>
        <authorList>
            <person name="Fang Y."/>
            <person name="Liao Q."/>
        </authorList>
    </citation>
    <scope>NUCLEOTIDE SEQUENCE</scope>
    <source>
        <strain evidence="2">H3</strain>
        <tissue evidence="2">Leaf</tissue>
    </source>
</reference>
<dbReference type="EMBL" id="JABFUD020000007">
    <property type="protein sequence ID" value="KAI5077428.1"/>
    <property type="molecule type" value="Genomic_DNA"/>
</dbReference>
<protein>
    <submittedName>
        <fullName evidence="2">Uncharacterized protein</fullName>
    </submittedName>
</protein>